<accession>A0A1G2V879</accession>
<evidence type="ECO:0000313" key="1">
    <source>
        <dbReference type="EMBL" id="OHB17841.1"/>
    </source>
</evidence>
<proteinExistence type="predicted"/>
<dbReference type="EMBL" id="MHWZ01000012">
    <property type="protein sequence ID" value="OHB17841.1"/>
    <property type="molecule type" value="Genomic_DNA"/>
</dbReference>
<comment type="caution">
    <text evidence="1">The sequence shown here is derived from an EMBL/GenBank/DDBJ whole genome shotgun (WGS) entry which is preliminary data.</text>
</comment>
<organism evidence="1 2">
    <name type="scientific">Candidatus Zambryskibacteria bacterium RIFOXYD2_FULL_43_10</name>
    <dbReference type="NCBI Taxonomy" id="1802782"/>
    <lineage>
        <taxon>Bacteria</taxon>
        <taxon>Candidatus Zambryskiibacteriota</taxon>
    </lineage>
</organism>
<dbReference type="AlphaFoldDB" id="A0A1G2V879"/>
<evidence type="ECO:0000313" key="2">
    <source>
        <dbReference type="Proteomes" id="UP000176868"/>
    </source>
</evidence>
<protein>
    <submittedName>
        <fullName evidence="1">Uncharacterized protein</fullName>
    </submittedName>
</protein>
<dbReference type="Proteomes" id="UP000176868">
    <property type="component" value="Unassembled WGS sequence"/>
</dbReference>
<sequence length="69" mass="8044">MEKYKEGYIFYSLGNFVFDQYFSDETMRGWLLKVSVESNGEVSDLELCDVFINSLFQPVILPCQSVLNF</sequence>
<reference evidence="1 2" key="1">
    <citation type="journal article" date="2016" name="Nat. Commun.">
        <title>Thousands of microbial genomes shed light on interconnected biogeochemical processes in an aquifer system.</title>
        <authorList>
            <person name="Anantharaman K."/>
            <person name="Brown C.T."/>
            <person name="Hug L.A."/>
            <person name="Sharon I."/>
            <person name="Castelle C.J."/>
            <person name="Probst A.J."/>
            <person name="Thomas B.C."/>
            <person name="Singh A."/>
            <person name="Wilkins M.J."/>
            <person name="Karaoz U."/>
            <person name="Brodie E.L."/>
            <person name="Williams K.H."/>
            <person name="Hubbard S.S."/>
            <person name="Banfield J.F."/>
        </authorList>
    </citation>
    <scope>NUCLEOTIDE SEQUENCE [LARGE SCALE GENOMIC DNA]</scope>
</reference>
<name>A0A1G2V879_9BACT</name>
<gene>
    <name evidence="1" type="ORF">A2544_01510</name>
</gene>